<keyword evidence="8" id="KW-0546">Nucleotide metabolism</keyword>
<feature type="transmembrane region" description="Helical" evidence="9">
    <location>
        <begin position="12"/>
        <end position="32"/>
    </location>
</feature>
<dbReference type="GO" id="GO:0060271">
    <property type="term" value="P:cilium assembly"/>
    <property type="evidence" value="ECO:0007669"/>
    <property type="project" value="TreeGrafter"/>
</dbReference>
<feature type="transmembrane region" description="Helical" evidence="9">
    <location>
        <begin position="496"/>
        <end position="514"/>
    </location>
</feature>
<evidence type="ECO:0000256" key="5">
    <source>
        <dbReference type="ARBA" id="ARBA00022741"/>
    </source>
</evidence>
<gene>
    <name evidence="13" type="ORF">F2P81_016648</name>
</gene>
<feature type="domain" description="PTHB1 N-terminal" evidence="10">
    <location>
        <begin position="386"/>
        <end position="678"/>
    </location>
</feature>
<feature type="domain" description="PTHB1 GAE" evidence="11">
    <location>
        <begin position="702"/>
        <end position="777"/>
    </location>
</feature>
<dbReference type="EC" id="3.1.3.5" evidence="3"/>
<dbReference type="InterPro" id="IPR026511">
    <property type="entry name" value="PTHB1"/>
</dbReference>
<comment type="similarity">
    <text evidence="2">Belongs to the pyrimidine 5'-nucleotidase family.</text>
</comment>
<dbReference type="Pfam" id="PF14728">
    <property type="entry name" value="PTHB1_GAE"/>
    <property type="match status" value="1"/>
</dbReference>
<evidence type="ECO:0000256" key="8">
    <source>
        <dbReference type="ARBA" id="ARBA00023080"/>
    </source>
</evidence>
<evidence type="ECO:0000259" key="11">
    <source>
        <dbReference type="Pfam" id="PF14728"/>
    </source>
</evidence>
<dbReference type="FunFam" id="3.40.50.1000:FF:000032">
    <property type="entry name" value="Cytosolic 5-nucleotidase 3-like"/>
    <property type="match status" value="1"/>
</dbReference>
<dbReference type="InterPro" id="IPR036412">
    <property type="entry name" value="HAD-like_sf"/>
</dbReference>
<evidence type="ECO:0000256" key="7">
    <source>
        <dbReference type="ARBA" id="ARBA00022842"/>
    </source>
</evidence>
<dbReference type="FunFam" id="1.10.150.340:FF:000001">
    <property type="entry name" value="Cytosolic 5-nucleotidase 3-like"/>
    <property type="match status" value="1"/>
</dbReference>
<dbReference type="Gene3D" id="1.10.150.340">
    <property type="entry name" value="Pyrimidine 5'-nucleotidase (UMPH-1), N-terminal domain"/>
    <property type="match status" value="1"/>
</dbReference>
<feature type="domain" description="PTHB1 platform" evidence="12">
    <location>
        <begin position="895"/>
        <end position="1002"/>
    </location>
</feature>
<dbReference type="AlphaFoldDB" id="A0A6A4SD60"/>
<comment type="caution">
    <text evidence="13">The sequence shown here is derived from an EMBL/GenBank/DDBJ whole genome shotgun (WGS) entry which is preliminary data.</text>
</comment>
<dbReference type="PANTHER" id="PTHR20991">
    <property type="entry name" value="PARATHYROID HORMONE-RESPONSIVE B1 GENE"/>
    <property type="match status" value="1"/>
</dbReference>
<keyword evidence="7" id="KW-0460">Magnesium</keyword>
<accession>A0A6A4SD60</accession>
<dbReference type="GO" id="GO:0005737">
    <property type="term" value="C:cytoplasm"/>
    <property type="evidence" value="ECO:0007669"/>
    <property type="project" value="InterPro"/>
</dbReference>
<evidence type="ECO:0000256" key="2">
    <source>
        <dbReference type="ARBA" id="ARBA00008389"/>
    </source>
</evidence>
<dbReference type="GO" id="GO:0009117">
    <property type="term" value="P:nucleotide metabolic process"/>
    <property type="evidence" value="ECO:0007669"/>
    <property type="project" value="UniProtKB-KW"/>
</dbReference>
<dbReference type="GO" id="GO:0008253">
    <property type="term" value="F:5'-nucleotidase activity"/>
    <property type="evidence" value="ECO:0007669"/>
    <property type="project" value="UniProtKB-EC"/>
</dbReference>
<dbReference type="InterPro" id="IPR023214">
    <property type="entry name" value="HAD_sf"/>
</dbReference>
<evidence type="ECO:0000313" key="14">
    <source>
        <dbReference type="Proteomes" id="UP000438429"/>
    </source>
</evidence>
<organism evidence="13 14">
    <name type="scientific">Scophthalmus maximus</name>
    <name type="common">Turbot</name>
    <name type="synonym">Psetta maxima</name>
    <dbReference type="NCBI Taxonomy" id="52904"/>
    <lineage>
        <taxon>Eukaryota</taxon>
        <taxon>Metazoa</taxon>
        <taxon>Chordata</taxon>
        <taxon>Craniata</taxon>
        <taxon>Vertebrata</taxon>
        <taxon>Euteleostomi</taxon>
        <taxon>Actinopterygii</taxon>
        <taxon>Neopterygii</taxon>
        <taxon>Teleostei</taxon>
        <taxon>Neoteleostei</taxon>
        <taxon>Acanthomorphata</taxon>
        <taxon>Carangaria</taxon>
        <taxon>Pleuronectiformes</taxon>
        <taxon>Pleuronectoidei</taxon>
        <taxon>Scophthalmidae</taxon>
        <taxon>Scophthalmus</taxon>
    </lineage>
</organism>
<dbReference type="PANTHER" id="PTHR20991:SF0">
    <property type="entry name" value="PROTEIN PTHB1"/>
    <property type="match status" value="1"/>
</dbReference>
<dbReference type="NCBIfam" id="TIGR01544">
    <property type="entry name" value="HAD-SF-IE"/>
    <property type="match status" value="1"/>
</dbReference>
<dbReference type="SFLD" id="SFLDS00003">
    <property type="entry name" value="Haloacid_Dehalogenase"/>
    <property type="match status" value="1"/>
</dbReference>
<keyword evidence="9" id="KW-0472">Membrane</keyword>
<dbReference type="InterPro" id="IPR028073">
    <property type="entry name" value="PHTB1_N_dom"/>
</dbReference>
<dbReference type="Pfam" id="PF05822">
    <property type="entry name" value="UMPH-1"/>
    <property type="match status" value="1"/>
</dbReference>
<dbReference type="InterPro" id="IPR006434">
    <property type="entry name" value="Pyrimidine_nucleotidase_eu"/>
</dbReference>
<evidence type="ECO:0000256" key="1">
    <source>
        <dbReference type="ARBA" id="ARBA00000815"/>
    </source>
</evidence>
<evidence type="ECO:0000259" key="12">
    <source>
        <dbReference type="Pfam" id="PF23337"/>
    </source>
</evidence>
<keyword evidence="9" id="KW-0812">Transmembrane</keyword>
<dbReference type="SUPFAM" id="SSF56784">
    <property type="entry name" value="HAD-like"/>
    <property type="match status" value="1"/>
</dbReference>
<dbReference type="GO" id="GO:0000287">
    <property type="term" value="F:magnesium ion binding"/>
    <property type="evidence" value="ECO:0007669"/>
    <property type="project" value="InterPro"/>
</dbReference>
<keyword evidence="5" id="KW-0547">Nucleotide-binding</keyword>
<sequence length="1153" mass="128931">MDRTAVVKVGAAASASVCALFGGVVLAQYIVAKKKRAGKKTRIIEMMPQFEKTTVHMRDPERVEQIICGLIKGGASKLQIITDFDMTLSKFAVNGKRCPTCHNIIDNCKLVTEECRQKLLQLKNKYYPIEIDPNLTMEEKYPFMVEWYFKSHTLLVEQRIEKDKLPEVVRESDAALREGYEQFFDRLQQHDVPVFIFSAGLGDVLEEIIRQAGVYHPNVKVVSNFMDFDDNGVLKGFKGELIHVYNKHDGALRNTEYFKQLKEYCNIILMGDSLGDLSMADGAPSVENILKIGFLNDKVEERLDKYLDSYDIVLVKDETLEVPNAILQKGTFEWSKNNSFSRRPVRFRFRSCALPPGVSVERQCHDNRTMAASDRGSVNVISAGSMSLFKARDWWSAALGEGEEFDQGCLCVGDVDNSGTGHDKVVVGSYMGMLRIFSPHTHKSSEGGVTDAQLLEVQLQNAIIHVEVGKFVSLTSGWMFEANAEFRYIGQYSLEYIYVCTAGVLSFFTLLFSIPGNCLSTLFQSMDGMLMFFEQDSYSFGRFLPEFLLPGPLVYNSRTDSFLTVSSARQLDSYKYETLAVATEAESRQDPDLPLKTGGKRLMPDWTFVLGEQALELSVPSFSHASSSIFVLGERNFYCLRDNGQIRFMKKLEFNPSCFLPYASDILRKPDAEEELTVKASVSSSVDSPSQALIQDVDGLPIPSVTIQVKVKASCVVQSSKLTVGVQPPLAVTQDQFVLEPMGVGSSTVVVFSAFLNGRYPPADLTGDITVSFSSPTVCKMCRAAVKDTGSRTKLITHLKTTRCDRGGDRGGDCQFTVFPLPQHLRAFSLACNLPSASHSPFAGNPLRPIKSEPNLPDLYCCGLKDKSRLLDFQTPFKLNPTGVPRVLQSRFSLPLLLVCVPSSPAKTSKFKITVDTNQPPVNLNAIFPEFSGKSEDKDGNTLALQFLSGAKVTVVASKTSQRYRIQSDSFGDMWLVVKELVQRFDQHFSKLGVKDFKKSFNGPLPLQDYFLENIRLTSRWSVARPAPRVSNTVMKYKHYLSSVRAEIPPSIQICSSSISCFKPELFLTYTHRRVRTGVAQIRCGFPFILVCSTYTFPLRFGTWRSRHEVNHTVSLLYVQVRTTSVCGLERVHVVASYSSICNQWLPRTTFSA</sequence>
<dbReference type="InterPro" id="IPR055362">
    <property type="entry name" value="PTHB1_pf_dom"/>
</dbReference>
<keyword evidence="9" id="KW-1133">Transmembrane helix</keyword>
<dbReference type="EMBL" id="VEVO01000014">
    <property type="protein sequence ID" value="KAF0032093.1"/>
    <property type="molecule type" value="Genomic_DNA"/>
</dbReference>
<evidence type="ECO:0000256" key="9">
    <source>
        <dbReference type="SAM" id="Phobius"/>
    </source>
</evidence>
<dbReference type="Gene3D" id="3.40.50.1000">
    <property type="entry name" value="HAD superfamily/HAD-like"/>
    <property type="match status" value="1"/>
</dbReference>
<dbReference type="GO" id="GO:0016020">
    <property type="term" value="C:membrane"/>
    <property type="evidence" value="ECO:0007669"/>
    <property type="project" value="TreeGrafter"/>
</dbReference>
<dbReference type="CDD" id="cd07504">
    <property type="entry name" value="HAD_5NT"/>
    <property type="match status" value="1"/>
</dbReference>
<evidence type="ECO:0000259" key="10">
    <source>
        <dbReference type="Pfam" id="PF14727"/>
    </source>
</evidence>
<dbReference type="GO" id="GO:0000166">
    <property type="term" value="F:nucleotide binding"/>
    <property type="evidence" value="ECO:0007669"/>
    <property type="project" value="UniProtKB-KW"/>
</dbReference>
<keyword evidence="6" id="KW-0378">Hydrolase</keyword>
<name>A0A6A4SD60_SCOMX</name>
<reference evidence="13 14" key="1">
    <citation type="submission" date="2019-06" db="EMBL/GenBank/DDBJ databases">
        <title>Draft genomes of female and male turbot (Scophthalmus maximus).</title>
        <authorList>
            <person name="Xu H."/>
            <person name="Xu X.-W."/>
            <person name="Shao C."/>
            <person name="Chen S."/>
        </authorList>
    </citation>
    <scope>NUCLEOTIDE SEQUENCE [LARGE SCALE GENOMIC DNA]</scope>
    <source>
        <strain evidence="13">Ysfricsl-2016a</strain>
        <tissue evidence="13">Blood</tissue>
    </source>
</reference>
<evidence type="ECO:0000256" key="6">
    <source>
        <dbReference type="ARBA" id="ARBA00022801"/>
    </source>
</evidence>
<proteinExistence type="inferred from homology"/>
<comment type="catalytic activity">
    <reaction evidence="1">
        <text>a ribonucleoside 5'-phosphate + H2O = a ribonucleoside + phosphate</text>
        <dbReference type="Rhea" id="RHEA:12484"/>
        <dbReference type="ChEBI" id="CHEBI:15377"/>
        <dbReference type="ChEBI" id="CHEBI:18254"/>
        <dbReference type="ChEBI" id="CHEBI:43474"/>
        <dbReference type="ChEBI" id="CHEBI:58043"/>
        <dbReference type="EC" id="3.1.3.5"/>
    </reaction>
</comment>
<dbReference type="Pfam" id="PF23337">
    <property type="entry name" value="PTHB1_pf"/>
    <property type="match status" value="1"/>
</dbReference>
<keyword evidence="4" id="KW-0479">Metal-binding</keyword>
<dbReference type="GO" id="GO:0034464">
    <property type="term" value="C:BBSome"/>
    <property type="evidence" value="ECO:0007669"/>
    <property type="project" value="InterPro"/>
</dbReference>
<evidence type="ECO:0000256" key="4">
    <source>
        <dbReference type="ARBA" id="ARBA00022723"/>
    </source>
</evidence>
<protein>
    <recommendedName>
        <fullName evidence="3">5'-nucleotidase</fullName>
        <ecNumber evidence="3">3.1.3.5</ecNumber>
    </recommendedName>
</protein>
<dbReference type="Pfam" id="PF14727">
    <property type="entry name" value="PHTB1_N"/>
    <property type="match status" value="1"/>
</dbReference>
<evidence type="ECO:0000256" key="3">
    <source>
        <dbReference type="ARBA" id="ARBA00012643"/>
    </source>
</evidence>
<evidence type="ECO:0000313" key="13">
    <source>
        <dbReference type="EMBL" id="KAF0032093.1"/>
    </source>
</evidence>
<dbReference type="Proteomes" id="UP000438429">
    <property type="component" value="Unassembled WGS sequence"/>
</dbReference>
<dbReference type="SFLD" id="SFLDG01128">
    <property type="entry name" value="C1.4:_5'-Nucleotidase_Like"/>
    <property type="match status" value="1"/>
</dbReference>
<dbReference type="InterPro" id="IPR028074">
    <property type="entry name" value="PHTB1_GAE_dom"/>
</dbReference>